<evidence type="ECO:0000313" key="2">
    <source>
        <dbReference type="Proteomes" id="UP001177021"/>
    </source>
</evidence>
<dbReference type="EMBL" id="CASHSV030000615">
    <property type="protein sequence ID" value="CAJ2671732.1"/>
    <property type="molecule type" value="Genomic_DNA"/>
</dbReference>
<evidence type="ECO:0000313" key="1">
    <source>
        <dbReference type="EMBL" id="CAJ2671732.1"/>
    </source>
</evidence>
<accession>A0ACB0LXA0</accession>
<keyword evidence="2" id="KW-1185">Reference proteome</keyword>
<proteinExistence type="predicted"/>
<gene>
    <name evidence="1" type="ORF">MILVUS5_LOCUS35504</name>
</gene>
<comment type="caution">
    <text evidence="1">The sequence shown here is derived from an EMBL/GenBank/DDBJ whole genome shotgun (WGS) entry which is preliminary data.</text>
</comment>
<organism evidence="1 2">
    <name type="scientific">Trifolium pratense</name>
    <name type="common">Red clover</name>
    <dbReference type="NCBI Taxonomy" id="57577"/>
    <lineage>
        <taxon>Eukaryota</taxon>
        <taxon>Viridiplantae</taxon>
        <taxon>Streptophyta</taxon>
        <taxon>Embryophyta</taxon>
        <taxon>Tracheophyta</taxon>
        <taxon>Spermatophyta</taxon>
        <taxon>Magnoliopsida</taxon>
        <taxon>eudicotyledons</taxon>
        <taxon>Gunneridae</taxon>
        <taxon>Pentapetalae</taxon>
        <taxon>rosids</taxon>
        <taxon>fabids</taxon>
        <taxon>Fabales</taxon>
        <taxon>Fabaceae</taxon>
        <taxon>Papilionoideae</taxon>
        <taxon>50 kb inversion clade</taxon>
        <taxon>NPAAA clade</taxon>
        <taxon>Hologalegina</taxon>
        <taxon>IRL clade</taxon>
        <taxon>Trifolieae</taxon>
        <taxon>Trifolium</taxon>
    </lineage>
</organism>
<sequence>MSHRSWMYDRKYPGGRIVKARFKDGVEEFVTYAMSRDIVKSEGGIRCPCIKCMCGSIESKSSISEEKEFV</sequence>
<reference evidence="1" key="1">
    <citation type="submission" date="2023-10" db="EMBL/GenBank/DDBJ databases">
        <authorList>
            <person name="Rodriguez Cubillos JULIANA M."/>
            <person name="De Vega J."/>
        </authorList>
    </citation>
    <scope>NUCLEOTIDE SEQUENCE</scope>
</reference>
<dbReference type="Proteomes" id="UP001177021">
    <property type="component" value="Unassembled WGS sequence"/>
</dbReference>
<name>A0ACB0LXA0_TRIPR</name>
<protein>
    <submittedName>
        <fullName evidence="1">Uncharacterized protein</fullName>
    </submittedName>
</protein>